<protein>
    <recommendedName>
        <fullName evidence="2">Amidohydrolase</fullName>
    </recommendedName>
</protein>
<organism evidence="1">
    <name type="scientific">candidate division CPR1 bacterium ADurb.Bin160</name>
    <dbReference type="NCBI Taxonomy" id="1852826"/>
    <lineage>
        <taxon>Bacteria</taxon>
        <taxon>candidate division CPR1</taxon>
    </lineage>
</organism>
<accession>A0A1V5ZIF6</accession>
<sequence>MLIDSHVHIGKSEKSERFFSFDSYLKIMKEYSVDKAIVMPNVSS</sequence>
<reference evidence="1" key="1">
    <citation type="submission" date="2017-02" db="EMBL/GenBank/DDBJ databases">
        <title>Delving into the versatile metabolic prowess of the omnipresent phylum Bacteroidetes.</title>
        <authorList>
            <person name="Nobu M.K."/>
            <person name="Mei R."/>
            <person name="Narihiro T."/>
            <person name="Kuroda K."/>
            <person name="Liu W.-T."/>
        </authorList>
    </citation>
    <scope>NUCLEOTIDE SEQUENCE</scope>
    <source>
        <strain evidence="1">ADurb.Bin160</strain>
    </source>
</reference>
<gene>
    <name evidence="1" type="ORF">BWY04_01513</name>
</gene>
<evidence type="ECO:0000313" key="1">
    <source>
        <dbReference type="EMBL" id="OQB39842.1"/>
    </source>
</evidence>
<name>A0A1V5ZIF6_9BACT</name>
<dbReference type="AlphaFoldDB" id="A0A1V5ZIF6"/>
<comment type="caution">
    <text evidence="1">The sequence shown here is derived from an EMBL/GenBank/DDBJ whole genome shotgun (WGS) entry which is preliminary data.</text>
</comment>
<dbReference type="Proteomes" id="UP000485621">
    <property type="component" value="Unassembled WGS sequence"/>
</dbReference>
<dbReference type="EMBL" id="MWDB01000071">
    <property type="protein sequence ID" value="OQB39842.1"/>
    <property type="molecule type" value="Genomic_DNA"/>
</dbReference>
<evidence type="ECO:0008006" key="2">
    <source>
        <dbReference type="Google" id="ProtNLM"/>
    </source>
</evidence>
<proteinExistence type="predicted"/>